<dbReference type="SUPFAM" id="SSF47240">
    <property type="entry name" value="Ferritin-like"/>
    <property type="match status" value="1"/>
</dbReference>
<reference evidence="2 3" key="2">
    <citation type="submission" date="2018-09" db="EMBL/GenBank/DDBJ databases">
        <title>Giant CbK-like Caulobacter bacteriophages have genetically divergent genomes.</title>
        <authorList>
            <person name="Wilson K."/>
            <person name="Ely B."/>
        </authorList>
    </citation>
    <scope>NUCLEOTIDE SEQUENCE [LARGE SCALE GENOMIC DNA]</scope>
</reference>
<organism evidence="2 3">
    <name type="scientific">Caulobacter phage CcrBL9</name>
    <dbReference type="NCBI Taxonomy" id="2283270"/>
    <lineage>
        <taxon>Viruses</taxon>
        <taxon>Duplodnaviria</taxon>
        <taxon>Heunggongvirae</taxon>
        <taxon>Uroviricota</taxon>
        <taxon>Caudoviricetes</taxon>
        <taxon>Jeanschmidtviridae</taxon>
        <taxon>Bertelyvirus</taxon>
        <taxon>Bertelyvirus BL9</taxon>
    </lineage>
</organism>
<dbReference type="CDD" id="cd00657">
    <property type="entry name" value="Ferritin_like"/>
    <property type="match status" value="1"/>
</dbReference>
<dbReference type="InterPro" id="IPR012347">
    <property type="entry name" value="Ferritin-like"/>
</dbReference>
<name>A0A385EBW9_9CAUD</name>
<reference evidence="3" key="1">
    <citation type="submission" date="2018-07" db="EMBL/GenBank/DDBJ databases">
        <title>Giant CbK-like Caulobacter bacteriophages have genetically divergent genomes.</title>
        <authorList>
            <person name="Wilson K.M."/>
            <person name="Ely B."/>
        </authorList>
    </citation>
    <scope>NUCLEOTIDE SEQUENCE [LARGE SCALE GENOMIC DNA]</scope>
</reference>
<keyword evidence="3" id="KW-1185">Reference proteome</keyword>
<gene>
    <name evidence="2" type="ORF">CcrBL9_gp360</name>
</gene>
<dbReference type="GO" id="GO:0016491">
    <property type="term" value="F:oxidoreductase activity"/>
    <property type="evidence" value="ECO:0007669"/>
    <property type="project" value="InterPro"/>
</dbReference>
<dbReference type="GO" id="GO:0046872">
    <property type="term" value="F:metal ion binding"/>
    <property type="evidence" value="ECO:0007669"/>
    <property type="project" value="InterPro"/>
</dbReference>
<evidence type="ECO:0000259" key="1">
    <source>
        <dbReference type="Pfam" id="PF02915"/>
    </source>
</evidence>
<dbReference type="EMBL" id="MH588546">
    <property type="protein sequence ID" value="AXQ69384.1"/>
    <property type="molecule type" value="Genomic_DNA"/>
</dbReference>
<proteinExistence type="predicted"/>
<accession>A0A385EBW9</accession>
<protein>
    <recommendedName>
        <fullName evidence="1">Rubrerythrin diiron-binding domain-containing protein</fullName>
    </recommendedName>
</protein>
<dbReference type="Gene3D" id="1.20.1260.10">
    <property type="match status" value="1"/>
</dbReference>
<dbReference type="InterPro" id="IPR003251">
    <property type="entry name" value="Rr_diiron-bd_dom"/>
</dbReference>
<evidence type="ECO:0000313" key="3">
    <source>
        <dbReference type="Proteomes" id="UP000259421"/>
    </source>
</evidence>
<dbReference type="Pfam" id="PF02915">
    <property type="entry name" value="Rubrerythrin"/>
    <property type="match status" value="1"/>
</dbReference>
<evidence type="ECO:0000313" key="2">
    <source>
        <dbReference type="EMBL" id="AXQ69384.1"/>
    </source>
</evidence>
<feature type="domain" description="Rubrerythrin diiron-binding" evidence="1">
    <location>
        <begin position="52"/>
        <end position="158"/>
    </location>
</feature>
<dbReference type="Proteomes" id="UP000259421">
    <property type="component" value="Segment"/>
</dbReference>
<sequence>MNQGDIDFTQAWWSNKLGDPPALLRFLEKLHYTEFSGYKDNIDAAYKWAPNNPTAHHIFCQTAEDEMRHAQLLVPLVLDRGGRCDGIDAPAQSFYWDEMDKAIIDLESCAAVFHLGEKLAAERFEVMLDNYGNPEDIRAFLESVIPDEQHHARIFGKLAGPEAIAAMQAHHDKTVIQLKDAGGS</sequence>
<dbReference type="InterPro" id="IPR009078">
    <property type="entry name" value="Ferritin-like_SF"/>
</dbReference>